<reference evidence="7 8" key="1">
    <citation type="submission" date="2021-03" db="EMBL/GenBank/DDBJ databases">
        <title>Antimicrobial resistance genes in bacteria isolated from Japanese honey, and their potential for conferring macrolide and lincosamide resistance in the American foulbrood pathogen Paenibacillus larvae.</title>
        <authorList>
            <person name="Okamoto M."/>
            <person name="Kumagai M."/>
            <person name="Kanamori H."/>
            <person name="Takamatsu D."/>
        </authorList>
    </citation>
    <scope>NUCLEOTIDE SEQUENCE [LARGE SCALE GENOMIC DNA]</scope>
    <source>
        <strain evidence="7 8">J42TS3</strain>
    </source>
</reference>
<dbReference type="Pfam" id="PF01547">
    <property type="entry name" value="SBP_bac_1"/>
    <property type="match status" value="1"/>
</dbReference>
<feature type="signal peptide" evidence="6">
    <location>
        <begin position="1"/>
        <end position="19"/>
    </location>
</feature>
<dbReference type="PANTHER" id="PTHR43649">
    <property type="entry name" value="ARABINOSE-BINDING PROTEIN-RELATED"/>
    <property type="match status" value="1"/>
</dbReference>
<dbReference type="Gene3D" id="3.40.190.10">
    <property type="entry name" value="Periplasmic binding protein-like II"/>
    <property type="match status" value="2"/>
</dbReference>
<evidence type="ECO:0000256" key="4">
    <source>
        <dbReference type="ARBA" id="ARBA00023139"/>
    </source>
</evidence>
<keyword evidence="4" id="KW-0564">Palmitate</keyword>
<keyword evidence="3" id="KW-0472">Membrane</keyword>
<evidence type="ECO:0000256" key="1">
    <source>
        <dbReference type="ARBA" id="ARBA00022475"/>
    </source>
</evidence>
<organism evidence="7 8">
    <name type="scientific">Paenibacillus vini</name>
    <dbReference type="NCBI Taxonomy" id="1476024"/>
    <lineage>
        <taxon>Bacteria</taxon>
        <taxon>Bacillati</taxon>
        <taxon>Bacillota</taxon>
        <taxon>Bacilli</taxon>
        <taxon>Bacillales</taxon>
        <taxon>Paenibacillaceae</taxon>
        <taxon>Paenibacillus</taxon>
    </lineage>
</organism>
<dbReference type="EMBL" id="BOSL01000010">
    <property type="protein sequence ID" value="GIP54298.1"/>
    <property type="molecule type" value="Genomic_DNA"/>
</dbReference>
<accession>A0ABQ4ME91</accession>
<dbReference type="SUPFAM" id="SSF53850">
    <property type="entry name" value="Periplasmic binding protein-like II"/>
    <property type="match status" value="1"/>
</dbReference>
<dbReference type="InterPro" id="IPR050490">
    <property type="entry name" value="Bact_solute-bd_prot1"/>
</dbReference>
<feature type="chain" id="PRO_5046070696" evidence="6">
    <location>
        <begin position="20"/>
        <end position="441"/>
    </location>
</feature>
<protein>
    <submittedName>
        <fullName evidence="7">Sugar-binding protein</fullName>
    </submittedName>
</protein>
<evidence type="ECO:0000313" key="8">
    <source>
        <dbReference type="Proteomes" id="UP000679992"/>
    </source>
</evidence>
<sequence>MKKGIAFKGLAFMVMAAMLALLLAGCGGNETSGNGDKTEKVSITIWHNWTGQDAKAVAMRKIIEDFRTENPAIEVIDEGLPTDGLRTRLRTVAAADEMPDLFVMWPDAMTKEFVKGNLLQPIDEELNANSEWKNNFIPNALDGYTVDGKIYSVPMNLAPSSFIYYNDALFKEHNVKVPETWAEMETAVQTFKDKGIIPIVLGNKTNWVAQSTIFSTLADRITGTDWFLKAVEQDGAKFTDPEFIEALTKLQELGEKGAFQDGFNSIDETQMMQLYFQGKAAMVINGGWALANLVNNAPPEVLDQTHITILPAIEGGKGDPETTAGVVGTGLGVSKKLTGSKKEAAMKLFYEMAGPEGQQATLNSSTLVSYKLDLDKEKAHPLFVELYELMQHVKITPVYDSKLGSATVEVVNNGLQELLTGGKAEDIASKIQNAQATAVGN</sequence>
<gene>
    <name evidence="7" type="ORF">J42TS3_33330</name>
</gene>
<proteinExistence type="predicted"/>
<evidence type="ECO:0000256" key="5">
    <source>
        <dbReference type="ARBA" id="ARBA00023288"/>
    </source>
</evidence>
<comment type="caution">
    <text evidence="7">The sequence shown here is derived from an EMBL/GenBank/DDBJ whole genome shotgun (WGS) entry which is preliminary data.</text>
</comment>
<keyword evidence="5" id="KW-0449">Lipoprotein</keyword>
<keyword evidence="2 6" id="KW-0732">Signal</keyword>
<evidence type="ECO:0000256" key="2">
    <source>
        <dbReference type="ARBA" id="ARBA00022729"/>
    </source>
</evidence>
<dbReference type="PANTHER" id="PTHR43649:SF33">
    <property type="entry name" value="POLYGALACTURONAN_RHAMNOGALACTURONAN-BINDING PROTEIN YTCQ"/>
    <property type="match status" value="1"/>
</dbReference>
<evidence type="ECO:0000256" key="6">
    <source>
        <dbReference type="SAM" id="SignalP"/>
    </source>
</evidence>
<dbReference type="Proteomes" id="UP000679992">
    <property type="component" value="Unassembled WGS sequence"/>
</dbReference>
<dbReference type="RefSeq" id="WP_213655611.1">
    <property type="nucleotide sequence ID" value="NZ_BOSL01000010.1"/>
</dbReference>
<evidence type="ECO:0000256" key="3">
    <source>
        <dbReference type="ARBA" id="ARBA00023136"/>
    </source>
</evidence>
<evidence type="ECO:0000313" key="7">
    <source>
        <dbReference type="EMBL" id="GIP54298.1"/>
    </source>
</evidence>
<name>A0ABQ4ME91_9BACL</name>
<dbReference type="InterPro" id="IPR006059">
    <property type="entry name" value="SBP"/>
</dbReference>
<keyword evidence="8" id="KW-1185">Reference proteome</keyword>
<keyword evidence="1" id="KW-1003">Cell membrane</keyword>
<dbReference type="PROSITE" id="PS51257">
    <property type="entry name" value="PROKAR_LIPOPROTEIN"/>
    <property type="match status" value="1"/>
</dbReference>